<dbReference type="EMBL" id="CADCUA010000454">
    <property type="protein sequence ID" value="CAA9334389.1"/>
    <property type="molecule type" value="Genomic_DNA"/>
</dbReference>
<dbReference type="PROSITE" id="PS51257">
    <property type="entry name" value="PROKAR_LIPOPROTEIN"/>
    <property type="match status" value="1"/>
</dbReference>
<dbReference type="AlphaFoldDB" id="A0A6J4LJX7"/>
<reference evidence="1" key="1">
    <citation type="submission" date="2020-02" db="EMBL/GenBank/DDBJ databases">
        <authorList>
            <person name="Meier V. D."/>
        </authorList>
    </citation>
    <scope>NUCLEOTIDE SEQUENCE</scope>
    <source>
        <strain evidence="1">AVDCRST_MAG71</strain>
    </source>
</reference>
<proteinExistence type="predicted"/>
<protein>
    <recommendedName>
        <fullName evidence="2">Lipoprotein</fullName>
    </recommendedName>
</protein>
<organism evidence="1">
    <name type="scientific">uncultured Lysobacter sp</name>
    <dbReference type="NCBI Taxonomy" id="271060"/>
    <lineage>
        <taxon>Bacteria</taxon>
        <taxon>Pseudomonadati</taxon>
        <taxon>Pseudomonadota</taxon>
        <taxon>Gammaproteobacteria</taxon>
        <taxon>Lysobacterales</taxon>
        <taxon>Lysobacteraceae</taxon>
        <taxon>Lysobacter</taxon>
        <taxon>environmental samples</taxon>
    </lineage>
</organism>
<accession>A0A6J4LJX7</accession>
<gene>
    <name evidence="1" type="ORF">AVDCRST_MAG71-1908</name>
</gene>
<sequence>MKLVSALYCSISLIGCSVSGSTFITRDIDNGTDVLYSKARANDGVARFECRSSESGQCFYTVFAHDCRSADGAGVETANCTDAPLRRFSVPAGSTHELSGLDDFRLCVSTKNHAVAPDCKPVHAVAAQ</sequence>
<evidence type="ECO:0000313" key="1">
    <source>
        <dbReference type="EMBL" id="CAA9334389.1"/>
    </source>
</evidence>
<evidence type="ECO:0008006" key="2">
    <source>
        <dbReference type="Google" id="ProtNLM"/>
    </source>
</evidence>
<name>A0A6J4LJX7_9GAMM</name>